<reference evidence="1" key="1">
    <citation type="submission" date="2022-01" db="EMBL/GenBank/DDBJ databases">
        <authorList>
            <person name="Jo J.-H."/>
            <person name="Im W.-T."/>
        </authorList>
    </citation>
    <scope>NUCLEOTIDE SEQUENCE</scope>
    <source>
        <strain evidence="1">I2-34</strain>
    </source>
</reference>
<organism evidence="1 2">
    <name type="scientific">Arthrobacter hankyongi</name>
    <dbReference type="NCBI Taxonomy" id="2904801"/>
    <lineage>
        <taxon>Bacteria</taxon>
        <taxon>Bacillati</taxon>
        <taxon>Actinomycetota</taxon>
        <taxon>Actinomycetes</taxon>
        <taxon>Micrococcales</taxon>
        <taxon>Micrococcaceae</taxon>
        <taxon>Arthrobacter</taxon>
    </lineage>
</organism>
<dbReference type="Gene3D" id="3.40.50.12500">
    <property type="match status" value="1"/>
</dbReference>
<dbReference type="InterPro" id="IPR026286">
    <property type="entry name" value="MaiA/AMDase"/>
</dbReference>
<sequence length="239" mass="24252">MDAPGPSYRLGVLVPSSNSNAESMTAAMLADQPDVGVHYSRFRLPPSLDDAIDAEVLGEAPALLADAEVAAVAFHGTSGSWTGVAGDRALCAGLAAATGAPATTASLAVLAALQALSAARIAVVFPGPAGIARLIEEEYARHGIEVAGTFVPATVMSNPQIALLGRGDIESMMRPAFMGGADAVVCIGTNLRSGYLAAGFEAEYGLPVVDSATATLWHLLQLAGAARPIPGWGRLLAMS</sequence>
<dbReference type="PANTHER" id="PTHR40267:SF1">
    <property type="entry name" value="BLR3294 PROTEIN"/>
    <property type="match status" value="1"/>
</dbReference>
<proteinExistence type="predicted"/>
<dbReference type="PIRSF" id="PIRSF015736">
    <property type="entry name" value="MI"/>
    <property type="match status" value="1"/>
</dbReference>
<keyword evidence="2" id="KW-1185">Reference proteome</keyword>
<accession>A0ABS9L7A7</accession>
<dbReference type="PANTHER" id="PTHR40267">
    <property type="entry name" value="BLR3294 PROTEIN"/>
    <property type="match status" value="1"/>
</dbReference>
<comment type="caution">
    <text evidence="1">The sequence shown here is derived from an EMBL/GenBank/DDBJ whole genome shotgun (WGS) entry which is preliminary data.</text>
</comment>
<dbReference type="Pfam" id="PF17645">
    <property type="entry name" value="Amdase"/>
    <property type="match status" value="1"/>
</dbReference>
<evidence type="ECO:0000313" key="1">
    <source>
        <dbReference type="EMBL" id="MCG2622549.1"/>
    </source>
</evidence>
<dbReference type="InterPro" id="IPR053714">
    <property type="entry name" value="Iso_Racemase_Enz_sf"/>
</dbReference>
<evidence type="ECO:0000313" key="2">
    <source>
        <dbReference type="Proteomes" id="UP001165368"/>
    </source>
</evidence>
<name>A0ABS9L7A7_9MICC</name>
<gene>
    <name evidence="1" type="ORF">LVY72_11560</name>
</gene>
<dbReference type="RefSeq" id="WP_237820962.1">
    <property type="nucleotide sequence ID" value="NZ_JAKLTQ010000007.1"/>
</dbReference>
<dbReference type="EMBL" id="JAKLTQ010000007">
    <property type="protein sequence ID" value="MCG2622549.1"/>
    <property type="molecule type" value="Genomic_DNA"/>
</dbReference>
<dbReference type="Proteomes" id="UP001165368">
    <property type="component" value="Unassembled WGS sequence"/>
</dbReference>
<protein>
    <submittedName>
        <fullName evidence="1">Aspartate/glutamate racemase family protein</fullName>
    </submittedName>
</protein>